<name>A0A1Z1C4V5_CLAUC</name>
<accession>A0A1Z1C4V5</accession>
<protein>
    <submittedName>
        <fullName evidence="1">Uncharacterized protein</fullName>
    </submittedName>
</protein>
<organism evidence="1">
    <name type="scientific">Cladonia uncialis subsp. uncialis</name>
    <dbReference type="NCBI Taxonomy" id="180999"/>
    <lineage>
        <taxon>Eukaryota</taxon>
        <taxon>Fungi</taxon>
        <taxon>Dikarya</taxon>
        <taxon>Ascomycota</taxon>
        <taxon>Pezizomycotina</taxon>
        <taxon>Lecanoromycetes</taxon>
        <taxon>OSLEUM clade</taxon>
        <taxon>Lecanoromycetidae</taxon>
        <taxon>Lecanorales</taxon>
        <taxon>Lecanorineae</taxon>
        <taxon>Cladoniaceae</taxon>
        <taxon>Cladonia</taxon>
    </lineage>
</organism>
<proteinExistence type="predicted"/>
<reference evidence="2" key="2">
    <citation type="submission" date="2017-12" db="EMBL/GenBank/DDBJ databases">
        <title>Genome Sequencing Reveals a Rich Biosynthetic Potential.</title>
        <authorList>
            <person name="Bertrand R.L."/>
            <person name="Abdel-Hameed M.E."/>
            <person name="Sorensen J.L."/>
        </authorList>
    </citation>
    <scope>NUCLEOTIDE SEQUENCE</scope>
</reference>
<sequence length="270" mass="28763">MANYTILVHNKSGEDHEYVLFNEMPKPGSTLGKSVFQNAYITSKMVTNDTGTGNFQIQLVINAVTGTRSERADTGINDVIKIHEGLNNIAANGQGTITNAVESGSGKSKPKATISDQVSAQICQTTNGELSLGSTVHVSIVEGKPKFVTQEPKRTCAVDGSFSISVDGSFEFPSTDNIFVGFSCSDPYDNANPNTAITPIPAQPNTTNIITPVSRYYVSWGSRIIGERVTSSTMGTPAVIEFYGKSSSNADIVHNKNGTWTVSCSGHVNV</sequence>
<evidence type="ECO:0000313" key="1">
    <source>
        <dbReference type="EMBL" id="ANM86625.1"/>
    </source>
</evidence>
<reference evidence="1" key="1">
    <citation type="submission" date="2016-05" db="EMBL/GenBank/DDBJ databases">
        <title>Lichen genome sequencing reveals its rich biosynthetic potential.</title>
        <authorList>
            <person name="Bertrand R.L."/>
            <person name="Abdel-Hameed M."/>
            <person name="Sorensen J.L."/>
        </authorList>
    </citation>
    <scope>NUCLEOTIDE SEQUENCE</scope>
</reference>
<dbReference type="EMBL" id="MG777475">
    <property type="protein sequence ID" value="AUW30817.1"/>
    <property type="molecule type" value="Genomic_DNA"/>
</dbReference>
<dbReference type="AlphaFoldDB" id="A0A1Z1C4V5"/>
<evidence type="ECO:0000313" key="2">
    <source>
        <dbReference type="EMBL" id="AUW30817.1"/>
    </source>
</evidence>
<dbReference type="EMBL" id="KX264283">
    <property type="protein sequence ID" value="ANM86625.1"/>
    <property type="molecule type" value="Genomic_DNA"/>
</dbReference>